<dbReference type="HAMAP" id="MF_01405">
    <property type="entry name" value="Non_canon_purine_NTPase"/>
    <property type="match status" value="1"/>
</dbReference>
<evidence type="ECO:0000256" key="5">
    <source>
        <dbReference type="ARBA" id="ARBA00022801"/>
    </source>
</evidence>
<comment type="similarity">
    <text evidence="1 10 11">Belongs to the HAM1 NTPase family.</text>
</comment>
<feature type="binding site" evidence="10">
    <location>
        <position position="73"/>
    </location>
    <ligand>
        <name>substrate</name>
    </ligand>
</feature>
<dbReference type="GO" id="GO:0017111">
    <property type="term" value="F:ribonucleoside triphosphate phosphatase activity"/>
    <property type="evidence" value="ECO:0007669"/>
    <property type="project" value="InterPro"/>
</dbReference>
<gene>
    <name evidence="12" type="ORF">A2Y64_02625</name>
</gene>
<dbReference type="PANTHER" id="PTHR11067">
    <property type="entry name" value="INOSINE TRIPHOSPHATE PYROPHOSPHATASE/HAM1 PROTEIN"/>
    <property type="match status" value="1"/>
</dbReference>
<evidence type="ECO:0000256" key="10">
    <source>
        <dbReference type="HAMAP-Rule" id="MF_01405"/>
    </source>
</evidence>
<dbReference type="PANTHER" id="PTHR11067:SF9">
    <property type="entry name" value="INOSINE TRIPHOSPHATE PYROPHOSPHATASE"/>
    <property type="match status" value="1"/>
</dbReference>
<dbReference type="InterPro" id="IPR029001">
    <property type="entry name" value="ITPase-like_fam"/>
</dbReference>
<feature type="binding site" evidence="10">
    <location>
        <begin position="204"/>
        <end position="205"/>
    </location>
    <ligand>
        <name>substrate</name>
    </ligand>
</feature>
<name>A0A1F5F798_9BACT</name>
<feature type="active site" description="Proton acceptor" evidence="10">
    <location>
        <position position="72"/>
    </location>
</feature>
<dbReference type="Proteomes" id="UP000177187">
    <property type="component" value="Unassembled WGS sequence"/>
</dbReference>
<dbReference type="GO" id="GO:0046872">
    <property type="term" value="F:metal ion binding"/>
    <property type="evidence" value="ECO:0007669"/>
    <property type="project" value="UniProtKB-KW"/>
</dbReference>
<evidence type="ECO:0000256" key="3">
    <source>
        <dbReference type="ARBA" id="ARBA00022723"/>
    </source>
</evidence>
<accession>A0A1F5F798</accession>
<dbReference type="GO" id="GO:0009117">
    <property type="term" value="P:nucleotide metabolic process"/>
    <property type="evidence" value="ECO:0007669"/>
    <property type="project" value="UniProtKB-KW"/>
</dbReference>
<dbReference type="GO" id="GO:0036222">
    <property type="term" value="F:XTP diphosphatase activity"/>
    <property type="evidence" value="ECO:0007669"/>
    <property type="project" value="UniProtKB-UniRule"/>
</dbReference>
<comment type="cofactor">
    <cofactor evidence="10">
        <name>Mg(2+)</name>
        <dbReference type="ChEBI" id="CHEBI:18420"/>
    </cofactor>
    <text evidence="10">Binds 1 Mg(2+) ion per subunit.</text>
</comment>
<dbReference type="FunFam" id="3.90.950.10:FF:000001">
    <property type="entry name" value="dITP/XTP pyrophosphatase"/>
    <property type="match status" value="1"/>
</dbReference>
<dbReference type="STRING" id="1817816.A2Y64_02625"/>
<organism evidence="12 13">
    <name type="scientific">Candidatus Coatesbacteria bacterium RBG_13_66_14</name>
    <dbReference type="NCBI Taxonomy" id="1817816"/>
    <lineage>
        <taxon>Bacteria</taxon>
        <taxon>Candidatus Coatesiibacteriota</taxon>
    </lineage>
</organism>
<evidence type="ECO:0000256" key="2">
    <source>
        <dbReference type="ARBA" id="ARBA00011738"/>
    </source>
</evidence>
<evidence type="ECO:0000256" key="4">
    <source>
        <dbReference type="ARBA" id="ARBA00022741"/>
    </source>
</evidence>
<sequence length="221" mass="23386">MNRILVASRNPDKLRELRDILGAEGYEPVSLLELDLAGTLEIAETGLSFSENAVLKATAIAQKFGELGLGEDSGLSVDALGGAPGIFSARYHALDAVTLRGVYPGYPGGRPLAAADVPADSLNNVRLLAELEGLSDRTARYTCAVALVTPTAEVLLAAVGKIEGRIGDRPVGDGGFGYDPLFIPEGSELTFAQHAPEAKHAVSHRGRALKRLLDFLKEERP</sequence>
<comment type="function">
    <text evidence="10">Pyrophosphatase that catalyzes the hydrolysis of nucleoside triphosphates to their monophosphate derivatives, with a high preference for the non-canonical purine nucleotides XTP (xanthosine triphosphate), dITP (deoxyinosine triphosphate) and ITP. Seems to function as a house-cleaning enzyme that removes non-canonical purine nucleotides from the nucleotide pool, thus preventing their incorporation into DNA/RNA and avoiding chromosomal lesions.</text>
</comment>
<evidence type="ECO:0000256" key="1">
    <source>
        <dbReference type="ARBA" id="ARBA00008023"/>
    </source>
</evidence>
<dbReference type="GO" id="GO:0000166">
    <property type="term" value="F:nucleotide binding"/>
    <property type="evidence" value="ECO:0007669"/>
    <property type="project" value="UniProtKB-KW"/>
</dbReference>
<dbReference type="GO" id="GO:0036220">
    <property type="term" value="F:ITP diphosphatase activity"/>
    <property type="evidence" value="ECO:0007669"/>
    <property type="project" value="UniProtKB-UniRule"/>
</dbReference>
<dbReference type="Pfam" id="PF01725">
    <property type="entry name" value="Ham1p_like"/>
    <property type="match status" value="1"/>
</dbReference>
<dbReference type="InterPro" id="IPR020922">
    <property type="entry name" value="dITP/XTP_pyrophosphatase"/>
</dbReference>
<dbReference type="GO" id="GO:0009146">
    <property type="term" value="P:purine nucleoside triphosphate catabolic process"/>
    <property type="evidence" value="ECO:0007669"/>
    <property type="project" value="UniProtKB-UniRule"/>
</dbReference>
<evidence type="ECO:0000256" key="7">
    <source>
        <dbReference type="ARBA" id="ARBA00023080"/>
    </source>
</evidence>
<dbReference type="GO" id="GO:0005829">
    <property type="term" value="C:cytosol"/>
    <property type="evidence" value="ECO:0007669"/>
    <property type="project" value="TreeGrafter"/>
</dbReference>
<evidence type="ECO:0000313" key="13">
    <source>
        <dbReference type="Proteomes" id="UP000177187"/>
    </source>
</evidence>
<evidence type="ECO:0000256" key="6">
    <source>
        <dbReference type="ARBA" id="ARBA00022842"/>
    </source>
</evidence>
<protein>
    <recommendedName>
        <fullName evidence="10">dITP/XTP pyrophosphatase</fullName>
        <ecNumber evidence="10">3.6.1.66</ecNumber>
    </recommendedName>
    <alternativeName>
        <fullName evidence="10">Non-canonical purine NTP pyrophosphatase</fullName>
    </alternativeName>
    <alternativeName>
        <fullName evidence="10">Non-standard purine NTP pyrophosphatase</fullName>
    </alternativeName>
    <alternativeName>
        <fullName evidence="10">Nucleoside-triphosphate diphosphatase</fullName>
    </alternativeName>
    <alternativeName>
        <fullName evidence="10">Nucleoside-triphosphate pyrophosphatase</fullName>
        <shortName evidence="10">NTPase</shortName>
    </alternativeName>
</protein>
<comment type="subunit">
    <text evidence="2 10">Homodimer.</text>
</comment>
<keyword evidence="5 10" id="KW-0378">Hydrolase</keyword>
<dbReference type="AlphaFoldDB" id="A0A1F5F798"/>
<keyword evidence="3 10" id="KW-0479">Metal-binding</keyword>
<evidence type="ECO:0000313" key="12">
    <source>
        <dbReference type="EMBL" id="OGD75507.1"/>
    </source>
</evidence>
<dbReference type="GO" id="GO:0035870">
    <property type="term" value="F:dITP diphosphatase activity"/>
    <property type="evidence" value="ECO:0007669"/>
    <property type="project" value="UniProtKB-UniRule"/>
</dbReference>
<dbReference type="EC" id="3.6.1.66" evidence="10"/>
<proteinExistence type="inferred from homology"/>
<evidence type="ECO:0000256" key="11">
    <source>
        <dbReference type="RuleBase" id="RU003781"/>
    </source>
</evidence>
<feature type="binding site" evidence="10">
    <location>
        <position position="199"/>
    </location>
    <ligand>
        <name>substrate</name>
    </ligand>
</feature>
<evidence type="ECO:0000256" key="9">
    <source>
        <dbReference type="ARBA" id="ARBA00052017"/>
    </source>
</evidence>
<feature type="binding site" evidence="10">
    <location>
        <begin position="8"/>
        <end position="13"/>
    </location>
    <ligand>
        <name>substrate</name>
    </ligand>
</feature>
<keyword evidence="4 10" id="KW-0547">Nucleotide-binding</keyword>
<keyword evidence="7 10" id="KW-0546">Nucleotide metabolism</keyword>
<feature type="binding site" evidence="10">
    <location>
        <begin position="176"/>
        <end position="179"/>
    </location>
    <ligand>
        <name>substrate</name>
    </ligand>
</feature>
<reference evidence="12 13" key="1">
    <citation type="journal article" date="2016" name="Nat. Commun.">
        <title>Thousands of microbial genomes shed light on interconnected biogeochemical processes in an aquifer system.</title>
        <authorList>
            <person name="Anantharaman K."/>
            <person name="Brown C.T."/>
            <person name="Hug L.A."/>
            <person name="Sharon I."/>
            <person name="Castelle C.J."/>
            <person name="Probst A.J."/>
            <person name="Thomas B.C."/>
            <person name="Singh A."/>
            <person name="Wilkins M.J."/>
            <person name="Karaoz U."/>
            <person name="Brodie E.L."/>
            <person name="Williams K.H."/>
            <person name="Hubbard S.S."/>
            <person name="Banfield J.F."/>
        </authorList>
    </citation>
    <scope>NUCLEOTIDE SEQUENCE [LARGE SCALE GENOMIC DNA]</scope>
</reference>
<comment type="catalytic activity">
    <reaction evidence="10">
        <text>ITP + H2O = IMP + diphosphate + H(+)</text>
        <dbReference type="Rhea" id="RHEA:29399"/>
        <dbReference type="ChEBI" id="CHEBI:15377"/>
        <dbReference type="ChEBI" id="CHEBI:15378"/>
        <dbReference type="ChEBI" id="CHEBI:33019"/>
        <dbReference type="ChEBI" id="CHEBI:58053"/>
        <dbReference type="ChEBI" id="CHEBI:61402"/>
        <dbReference type="EC" id="3.6.1.66"/>
    </reaction>
</comment>
<dbReference type="InterPro" id="IPR002637">
    <property type="entry name" value="RdgB/HAM1"/>
</dbReference>
<comment type="catalytic activity">
    <reaction evidence="8 10">
        <text>dITP + H2O = dIMP + diphosphate + H(+)</text>
        <dbReference type="Rhea" id="RHEA:28342"/>
        <dbReference type="ChEBI" id="CHEBI:15377"/>
        <dbReference type="ChEBI" id="CHEBI:15378"/>
        <dbReference type="ChEBI" id="CHEBI:33019"/>
        <dbReference type="ChEBI" id="CHEBI:61194"/>
        <dbReference type="ChEBI" id="CHEBI:61382"/>
        <dbReference type="EC" id="3.6.1.66"/>
    </reaction>
</comment>
<dbReference type="CDD" id="cd00515">
    <property type="entry name" value="HAM1"/>
    <property type="match status" value="1"/>
</dbReference>
<feature type="binding site" evidence="10">
    <location>
        <position position="72"/>
    </location>
    <ligand>
        <name>Mg(2+)</name>
        <dbReference type="ChEBI" id="CHEBI:18420"/>
    </ligand>
</feature>
<comment type="caution">
    <text evidence="12">The sequence shown here is derived from an EMBL/GenBank/DDBJ whole genome shotgun (WGS) entry which is preliminary data.</text>
</comment>
<dbReference type="NCBIfam" id="TIGR00042">
    <property type="entry name" value="RdgB/HAM1 family non-canonical purine NTP pyrophosphatase"/>
    <property type="match status" value="1"/>
</dbReference>
<comment type="catalytic activity">
    <reaction evidence="9 10">
        <text>XTP + H2O = XMP + diphosphate + H(+)</text>
        <dbReference type="Rhea" id="RHEA:28610"/>
        <dbReference type="ChEBI" id="CHEBI:15377"/>
        <dbReference type="ChEBI" id="CHEBI:15378"/>
        <dbReference type="ChEBI" id="CHEBI:33019"/>
        <dbReference type="ChEBI" id="CHEBI:57464"/>
        <dbReference type="ChEBI" id="CHEBI:61314"/>
        <dbReference type="EC" id="3.6.1.66"/>
    </reaction>
</comment>
<evidence type="ECO:0000256" key="8">
    <source>
        <dbReference type="ARBA" id="ARBA00051875"/>
    </source>
</evidence>
<dbReference type="EMBL" id="MFAF01000070">
    <property type="protein sequence ID" value="OGD75507.1"/>
    <property type="molecule type" value="Genomic_DNA"/>
</dbReference>
<dbReference type="Gene3D" id="3.90.950.10">
    <property type="match status" value="1"/>
</dbReference>
<comment type="caution">
    <text evidence="10">Lacks conserved residue(s) required for the propagation of feature annotation.</text>
</comment>
<keyword evidence="6 10" id="KW-0460">Magnesium</keyword>
<dbReference type="SUPFAM" id="SSF52972">
    <property type="entry name" value="ITPase-like"/>
    <property type="match status" value="1"/>
</dbReference>